<evidence type="ECO:0000256" key="1">
    <source>
        <dbReference type="SAM" id="MobiDB-lite"/>
    </source>
</evidence>
<organism evidence="2">
    <name type="scientific">uncultured Acidimicrobiales bacterium</name>
    <dbReference type="NCBI Taxonomy" id="310071"/>
    <lineage>
        <taxon>Bacteria</taxon>
        <taxon>Bacillati</taxon>
        <taxon>Actinomycetota</taxon>
        <taxon>Acidimicrobiia</taxon>
        <taxon>Acidimicrobiales</taxon>
        <taxon>environmental samples</taxon>
    </lineage>
</organism>
<feature type="region of interest" description="Disordered" evidence="1">
    <location>
        <begin position="1"/>
        <end position="55"/>
    </location>
</feature>
<feature type="non-terminal residue" evidence="2">
    <location>
        <position position="55"/>
    </location>
</feature>
<dbReference type="EMBL" id="CADCSY010000074">
    <property type="protein sequence ID" value="CAA9239960.1"/>
    <property type="molecule type" value="Genomic_DNA"/>
</dbReference>
<feature type="compositionally biased region" description="Basic and acidic residues" evidence="1">
    <location>
        <begin position="12"/>
        <end position="44"/>
    </location>
</feature>
<gene>
    <name evidence="2" type="ORF">AVDCRST_MAG20-1680</name>
</gene>
<evidence type="ECO:0000313" key="2">
    <source>
        <dbReference type="EMBL" id="CAA9239960.1"/>
    </source>
</evidence>
<sequence length="55" mass="6173">GTGRHAGTAPGPERDHLDPHPQRWRFVHPDGSELHGVRDGDLRRPVSPRSRGFEL</sequence>
<reference evidence="2" key="1">
    <citation type="submission" date="2020-02" db="EMBL/GenBank/DDBJ databases">
        <authorList>
            <person name="Meier V. D."/>
        </authorList>
    </citation>
    <scope>NUCLEOTIDE SEQUENCE</scope>
    <source>
        <strain evidence="2">AVDCRST_MAG20</strain>
    </source>
</reference>
<dbReference type="AlphaFoldDB" id="A0A6J4I1U5"/>
<proteinExistence type="predicted"/>
<feature type="non-terminal residue" evidence="2">
    <location>
        <position position="1"/>
    </location>
</feature>
<protein>
    <submittedName>
        <fullName evidence="2">Uncharacterized protein</fullName>
    </submittedName>
</protein>
<name>A0A6J4I1U5_9ACTN</name>
<accession>A0A6J4I1U5</accession>